<dbReference type="RefSeq" id="WP_075636721.1">
    <property type="nucleotide sequence ID" value="NZ_MKIO01000040.1"/>
</dbReference>
<dbReference type="AlphaFoldDB" id="A0A1Q9AF61"/>
<evidence type="ECO:0000313" key="1">
    <source>
        <dbReference type="EMBL" id="OLP53501.1"/>
    </source>
</evidence>
<reference evidence="1 2" key="1">
    <citation type="submission" date="2016-09" db="EMBL/GenBank/DDBJ databases">
        <title>Rhizobium sp. nov., a novel species isolated from the rice rhizosphere.</title>
        <authorList>
            <person name="Zhao J."/>
            <person name="Zhang X."/>
        </authorList>
    </citation>
    <scope>NUCLEOTIDE SEQUENCE [LARGE SCALE GENOMIC DNA]</scope>
    <source>
        <strain evidence="1 2">MH17</strain>
    </source>
</reference>
<evidence type="ECO:0000313" key="2">
    <source>
        <dbReference type="Proteomes" id="UP000186143"/>
    </source>
</evidence>
<protein>
    <submittedName>
        <fullName evidence="1">Uncharacterized protein</fullName>
    </submittedName>
</protein>
<gene>
    <name evidence="1" type="ORF">BJF92_01380</name>
</gene>
<organism evidence="1 2">
    <name type="scientific">Xaviernesmea rhizosphaerae</name>
    <dbReference type="NCBI Taxonomy" id="1672749"/>
    <lineage>
        <taxon>Bacteria</taxon>
        <taxon>Pseudomonadati</taxon>
        <taxon>Pseudomonadota</taxon>
        <taxon>Alphaproteobacteria</taxon>
        <taxon>Hyphomicrobiales</taxon>
        <taxon>Rhizobiaceae</taxon>
        <taxon>Rhizobium/Agrobacterium group</taxon>
        <taxon>Xaviernesmea</taxon>
    </lineage>
</organism>
<sequence length="106" mass="12118">MMQQVGENGRQMACTPVMAFPLASRRGVVRRCAAELDNVHGDEAVAYWRGTCRSLAEDLARLGCDEEDVRLQILDFQAEVQLEMMRRYREAAALTVEEERWTPDRA</sequence>
<accession>A0A1Q9AF61</accession>
<dbReference type="Proteomes" id="UP000186143">
    <property type="component" value="Unassembled WGS sequence"/>
</dbReference>
<dbReference type="InterPro" id="IPR045720">
    <property type="entry name" value="DUF6074"/>
</dbReference>
<name>A0A1Q9AF61_9HYPH</name>
<proteinExistence type="predicted"/>
<comment type="caution">
    <text evidence="1">The sequence shown here is derived from an EMBL/GenBank/DDBJ whole genome shotgun (WGS) entry which is preliminary data.</text>
</comment>
<dbReference type="EMBL" id="MKIO01000040">
    <property type="protein sequence ID" value="OLP53501.1"/>
    <property type="molecule type" value="Genomic_DNA"/>
</dbReference>
<dbReference type="Pfam" id="PF19551">
    <property type="entry name" value="DUF6074"/>
    <property type="match status" value="1"/>
</dbReference>